<evidence type="ECO:0000313" key="1">
    <source>
        <dbReference type="EMBL" id="GIJ64023.1"/>
    </source>
</evidence>
<name>A0A8J3ZJM8_9ACTN</name>
<dbReference type="Proteomes" id="UP000612585">
    <property type="component" value="Unassembled WGS sequence"/>
</dbReference>
<comment type="caution">
    <text evidence="1">The sequence shown here is derived from an EMBL/GenBank/DDBJ whole genome shotgun (WGS) entry which is preliminary data.</text>
</comment>
<dbReference type="RefSeq" id="WP_204011805.1">
    <property type="nucleotide sequence ID" value="NZ_BOPG01000106.1"/>
</dbReference>
<organism evidence="1 2">
    <name type="scientific">Virgisporangium aurantiacum</name>
    <dbReference type="NCBI Taxonomy" id="175570"/>
    <lineage>
        <taxon>Bacteria</taxon>
        <taxon>Bacillati</taxon>
        <taxon>Actinomycetota</taxon>
        <taxon>Actinomycetes</taxon>
        <taxon>Micromonosporales</taxon>
        <taxon>Micromonosporaceae</taxon>
        <taxon>Virgisporangium</taxon>
    </lineage>
</organism>
<dbReference type="AlphaFoldDB" id="A0A8J3ZJM8"/>
<reference evidence="1" key="1">
    <citation type="submission" date="2021-01" db="EMBL/GenBank/DDBJ databases">
        <title>Whole genome shotgun sequence of Virgisporangium aurantiacum NBRC 16421.</title>
        <authorList>
            <person name="Komaki H."/>
            <person name="Tamura T."/>
        </authorList>
    </citation>
    <scope>NUCLEOTIDE SEQUENCE</scope>
    <source>
        <strain evidence="1">NBRC 16421</strain>
    </source>
</reference>
<sequence length="291" mass="31251">MAAVVAAVVVVVVTAATTVWGLTPSRGTRPEKPVLDPMVKKVKAVRAAAAALAAGPYEVDFDFTWREPDMSAFQARAISMLWSGTMRSTGGDSPQWTLSSEVTYKQEDGSRQRLDAVTIVDDGQTRYLDTLNTTFDGLEWAAITGSGRVNNFWRPAFTSRTGEVVPARAAPMPEVIPLDYLDITSAGSVQQALDPVLGDRYTFQGLATEVVLGDRTARAVELFGAESSFGRPDFLLDVYVAKGRLSKLVVQSRTPTPTRPALSLTVRDPGGPVTVEIPKPGTFADRTKTGG</sequence>
<gene>
    <name evidence="1" type="ORF">Vau01_115390</name>
</gene>
<evidence type="ECO:0000313" key="2">
    <source>
        <dbReference type="Proteomes" id="UP000612585"/>
    </source>
</evidence>
<accession>A0A8J3ZJM8</accession>
<protein>
    <submittedName>
        <fullName evidence="1">Uncharacterized protein</fullName>
    </submittedName>
</protein>
<keyword evidence="2" id="KW-1185">Reference proteome</keyword>
<dbReference type="EMBL" id="BOPG01000106">
    <property type="protein sequence ID" value="GIJ64023.1"/>
    <property type="molecule type" value="Genomic_DNA"/>
</dbReference>
<proteinExistence type="predicted"/>